<evidence type="ECO:0000256" key="5">
    <source>
        <dbReference type="ARBA" id="ARBA00020020"/>
    </source>
</evidence>
<evidence type="ECO:0000256" key="9">
    <source>
        <dbReference type="ARBA" id="ARBA00022695"/>
    </source>
</evidence>
<dbReference type="InterPro" id="IPR003141">
    <property type="entry name" value="Pol/His_phosphatase_N"/>
</dbReference>
<dbReference type="Gene3D" id="3.30.460.10">
    <property type="entry name" value="Beta Polymerase, domain 2"/>
    <property type="match status" value="1"/>
</dbReference>
<dbReference type="GO" id="GO:0005829">
    <property type="term" value="C:cytosol"/>
    <property type="evidence" value="ECO:0007669"/>
    <property type="project" value="TreeGrafter"/>
</dbReference>
<keyword evidence="26" id="KW-1185">Reference proteome</keyword>
<evidence type="ECO:0000256" key="1">
    <source>
        <dbReference type="ARBA" id="ARBA00001946"/>
    </source>
</evidence>
<dbReference type="InterPro" id="IPR037160">
    <property type="entry name" value="DNA_Pol_thumb_sf"/>
</dbReference>
<dbReference type="PANTHER" id="PTHR36928">
    <property type="entry name" value="PHOSPHATASE YCDX-RELATED"/>
    <property type="match status" value="1"/>
</dbReference>
<evidence type="ECO:0000256" key="16">
    <source>
        <dbReference type="ARBA" id="ARBA00035717"/>
    </source>
</evidence>
<feature type="domain" description="Helix-hairpin-helix DNA-binding motif class 1" evidence="22">
    <location>
        <begin position="93"/>
        <end position="112"/>
    </location>
</feature>
<dbReference type="Gene3D" id="1.10.150.110">
    <property type="entry name" value="DNA polymerase beta, N-terminal domain-like"/>
    <property type="match status" value="1"/>
</dbReference>
<feature type="domain" description="Helix-hairpin-helix DNA-binding motif class 1" evidence="22">
    <location>
        <begin position="53"/>
        <end position="72"/>
    </location>
</feature>
<dbReference type="SMART" id="SM00483">
    <property type="entry name" value="POLXc"/>
    <property type="match status" value="1"/>
</dbReference>
<dbReference type="SMART" id="SM00481">
    <property type="entry name" value="POLIIIAc"/>
    <property type="match status" value="1"/>
</dbReference>
<dbReference type="PRINTS" id="PR00870">
    <property type="entry name" value="DNAPOLXBETA"/>
</dbReference>
<dbReference type="EMBL" id="CAGS01000094">
    <property type="protein sequence ID" value="CCF83096.1"/>
    <property type="molecule type" value="Genomic_DNA"/>
</dbReference>
<dbReference type="GO" id="GO:0008270">
    <property type="term" value="F:zinc ion binding"/>
    <property type="evidence" value="ECO:0007669"/>
    <property type="project" value="TreeGrafter"/>
</dbReference>
<dbReference type="Pfam" id="PF14520">
    <property type="entry name" value="HHH_5"/>
    <property type="match status" value="1"/>
</dbReference>
<comment type="caution">
    <text evidence="25">The sequence shown here is derived from an EMBL/GenBank/DDBJ whole genome shotgun (WGS) entry which is preliminary data.</text>
</comment>
<dbReference type="CDD" id="cd00141">
    <property type="entry name" value="NT_POLXc"/>
    <property type="match status" value="1"/>
</dbReference>
<dbReference type="Gene3D" id="1.10.150.20">
    <property type="entry name" value="5' to 3' exonuclease, C-terminal subdomain"/>
    <property type="match status" value="1"/>
</dbReference>
<comment type="subcellular location">
    <subcellularLocation>
        <location evidence="2">Cytoplasm</location>
    </subcellularLocation>
</comment>
<keyword evidence="8" id="KW-0808">Transferase</keyword>
<dbReference type="Pfam" id="PF14716">
    <property type="entry name" value="HHH_8"/>
    <property type="match status" value="1"/>
</dbReference>
<evidence type="ECO:0000256" key="4">
    <source>
        <dbReference type="ARBA" id="ARBA00012720"/>
    </source>
</evidence>
<dbReference type="InterPro" id="IPR003583">
    <property type="entry name" value="Hlx-hairpin-Hlx_DNA-bd_motif"/>
</dbReference>
<keyword evidence="7" id="KW-0237">DNA synthesis</keyword>
<dbReference type="Gene3D" id="3.20.20.140">
    <property type="entry name" value="Metal-dependent hydrolases"/>
    <property type="match status" value="1"/>
</dbReference>
<dbReference type="PANTHER" id="PTHR36928:SF1">
    <property type="entry name" value="PHOSPHATASE YCDX-RELATED"/>
    <property type="match status" value="1"/>
</dbReference>
<dbReference type="InterPro" id="IPR004013">
    <property type="entry name" value="PHP_dom"/>
</dbReference>
<evidence type="ECO:0000256" key="3">
    <source>
        <dbReference type="ARBA" id="ARBA00012417"/>
    </source>
</evidence>
<sequence>MNRRNHEVAQLLNGIAELLALKGETPFRIRAYTEAAQYIDTMTEDVDSLYQAGRLEDIPGVGASIATKIAEYLKTGHSSYYEQLRQQIPSSAAELLEVPGIGPARAHLLFTRLGITTVRQLLQAAEAHQLRDLPGFGEQLETRIAREAARVTQRTQRMLLGAAVPVAEEVIQLLRDSSAVDAIDPAGSLRRMRETIGDIDILVASSRPETVVEAFTRLPIVQEVLAKGITRPSILTRANVQVDLRVIAPDEYGAALQYFTGSKAHNIALRSLVIEKGWKLSEYGLFDQQGRRIAGRTEQEIYEALGMDWMPPEIRENRGEIEAALRHQLPDLVEERDIRGDLHVHTNWSDGADPPERMVEAAIARGYQYLAFSDHSSSLSIANGLSIERVHEQRRVIDRLNALYAPFRVLHGAEVDILLDGGLDYPDSVLAEFDIVTASVHTGFGMARERMTARILRALHHPSVTILGHPTGRLLLQRPGYAVDLELVIQAAAEQGVALEVDGQPARLDLDDVWSRKAKEGGAMLACDSDAHAATQLAYMRYSVATARRGWVEPVNVLNTMPLETLLAYLEQRKGKAREAIRTASQAHRQLTVD</sequence>
<evidence type="ECO:0000313" key="26">
    <source>
        <dbReference type="Proteomes" id="UP000004221"/>
    </source>
</evidence>
<keyword evidence="15" id="KW-0234">DNA repair</keyword>
<dbReference type="InterPro" id="IPR043519">
    <property type="entry name" value="NT_sf"/>
</dbReference>
<comment type="catalytic activity">
    <reaction evidence="21">
        <text>DNA(n) + a 2'-deoxyribonucleoside 5'-triphosphate = DNA(n+1) + diphosphate</text>
        <dbReference type="Rhea" id="RHEA:22508"/>
        <dbReference type="Rhea" id="RHEA-COMP:17339"/>
        <dbReference type="Rhea" id="RHEA-COMP:17340"/>
        <dbReference type="ChEBI" id="CHEBI:33019"/>
        <dbReference type="ChEBI" id="CHEBI:61560"/>
        <dbReference type="ChEBI" id="CHEBI:173112"/>
        <dbReference type="EC" id="2.7.7.7"/>
    </reaction>
</comment>
<dbReference type="SUPFAM" id="SSF47802">
    <property type="entry name" value="DNA polymerase beta, N-terminal domain-like"/>
    <property type="match status" value="1"/>
</dbReference>
<dbReference type="Gene3D" id="3.30.210.10">
    <property type="entry name" value="DNA polymerase, thumb domain"/>
    <property type="match status" value="1"/>
</dbReference>
<dbReference type="GO" id="GO:0003887">
    <property type="term" value="F:DNA-directed DNA polymerase activity"/>
    <property type="evidence" value="ECO:0007669"/>
    <property type="project" value="UniProtKB-KW"/>
</dbReference>
<gene>
    <name evidence="25" type="ORF">NITHO_1830028</name>
</gene>
<dbReference type="InterPro" id="IPR010996">
    <property type="entry name" value="HHH_MUS81"/>
</dbReference>
<accession>I4EEI4</accession>
<dbReference type="GO" id="GO:0006281">
    <property type="term" value="P:DNA repair"/>
    <property type="evidence" value="ECO:0007669"/>
    <property type="project" value="UniProtKB-KW"/>
</dbReference>
<keyword evidence="9" id="KW-0548">Nucleotidyltransferase</keyword>
<evidence type="ECO:0000256" key="7">
    <source>
        <dbReference type="ARBA" id="ARBA00022634"/>
    </source>
</evidence>
<dbReference type="PIRSF" id="PIRSF005047">
    <property type="entry name" value="UCP005047_YshC"/>
    <property type="match status" value="1"/>
</dbReference>
<dbReference type="InterPro" id="IPR016195">
    <property type="entry name" value="Pol/histidinol_Pase-like"/>
</dbReference>
<evidence type="ECO:0000256" key="8">
    <source>
        <dbReference type="ARBA" id="ARBA00022679"/>
    </source>
</evidence>
<comment type="catalytic activity">
    <reaction evidence="18">
        <text>2'-deoxyribonucleotide-(2'-deoxyribose 5'-phosphate)-2'-deoxyribonucleotide-DNA = a 3'-end 2'-deoxyribonucleotide-(2,3-dehydro-2,3-deoxyribose 5'-phosphate)-DNA + a 5'-end 5'-phospho-2'-deoxyribonucleoside-DNA + H(+)</text>
        <dbReference type="Rhea" id="RHEA:66592"/>
        <dbReference type="Rhea" id="RHEA-COMP:13180"/>
        <dbReference type="Rhea" id="RHEA-COMP:16897"/>
        <dbReference type="Rhea" id="RHEA-COMP:17067"/>
        <dbReference type="ChEBI" id="CHEBI:15378"/>
        <dbReference type="ChEBI" id="CHEBI:136412"/>
        <dbReference type="ChEBI" id="CHEBI:157695"/>
        <dbReference type="ChEBI" id="CHEBI:167181"/>
        <dbReference type="EC" id="4.2.99.18"/>
    </reaction>
</comment>
<dbReference type="SMART" id="SM00278">
    <property type="entry name" value="HhH1"/>
    <property type="match status" value="3"/>
</dbReference>
<evidence type="ECO:0000259" key="22">
    <source>
        <dbReference type="SMART" id="SM00278"/>
    </source>
</evidence>
<organism evidence="25 26">
    <name type="scientific">Nitrolancea hollandica Lb</name>
    <dbReference type="NCBI Taxonomy" id="1129897"/>
    <lineage>
        <taxon>Bacteria</taxon>
        <taxon>Pseudomonadati</taxon>
        <taxon>Thermomicrobiota</taxon>
        <taxon>Thermomicrobia</taxon>
        <taxon>Sphaerobacterales</taxon>
        <taxon>Sphaerobacterineae</taxon>
        <taxon>Sphaerobacteraceae</taxon>
        <taxon>Nitrolancea</taxon>
    </lineage>
</organism>
<dbReference type="InterPro" id="IPR029398">
    <property type="entry name" value="PolB_thumb"/>
</dbReference>
<dbReference type="InterPro" id="IPR050243">
    <property type="entry name" value="PHP_phosphatase"/>
</dbReference>
<dbReference type="InterPro" id="IPR002054">
    <property type="entry name" value="DNA-dir_DNA_pol_X"/>
</dbReference>
<evidence type="ECO:0000256" key="10">
    <source>
        <dbReference type="ARBA" id="ARBA00022705"/>
    </source>
</evidence>
<comment type="cofactor">
    <cofactor evidence="1">
        <name>Mg(2+)</name>
        <dbReference type="ChEBI" id="CHEBI:18420"/>
    </cofactor>
</comment>
<name>I4EEI4_9BACT</name>
<protein>
    <recommendedName>
        <fullName evidence="5">DNA polymerase beta</fullName>
        <ecNumber evidence="3">2.7.7.7</ecNumber>
        <ecNumber evidence="4">4.2.99.18</ecNumber>
    </recommendedName>
    <alternativeName>
        <fullName evidence="16">5'-deoxyribose-phosphate lyase</fullName>
    </alternativeName>
    <alternativeName>
        <fullName evidence="17">AP lyase</fullName>
    </alternativeName>
</protein>
<dbReference type="InterPro" id="IPR022311">
    <property type="entry name" value="PolX-like"/>
</dbReference>
<dbReference type="OrthoDB" id="9808747at2"/>
<keyword evidence="13" id="KW-0239">DNA-directed DNA polymerase</keyword>
<evidence type="ECO:0000256" key="2">
    <source>
        <dbReference type="ARBA" id="ARBA00004496"/>
    </source>
</evidence>
<comment type="function">
    <text evidence="20">Repair polymerase that plays a key role in base-excision repair. During this process, the damaged base is excised by specific DNA glycosylases, the DNA backbone is nicked at the abasic site by an apurinic/apyrimidic (AP) endonuclease, and POLB removes 5'-deoxyribose-phosphate from the preincised AP site acting as a 5'-deoxyribose-phosphate lyase (5'-dRP lyase); through its DNA polymerase activity, it adds one nucleotide to the 3' end of the arising single-nucleotide gap. Conducts 'gap-filling' DNA synthesis in a stepwise distributive fashion rather than in a processive fashion as for other DNA polymerases. It is also able to cleave sugar-phosphate bonds 3' to an intact AP site, acting as an AP lyase.</text>
</comment>
<keyword evidence="10" id="KW-0235">DNA replication</keyword>
<dbReference type="SUPFAM" id="SSF158702">
    <property type="entry name" value="Sec63 N-terminal domain-like"/>
    <property type="match status" value="1"/>
</dbReference>
<dbReference type="InterPro" id="IPR047967">
    <property type="entry name" value="PolX_PHP"/>
</dbReference>
<dbReference type="FunFam" id="3.20.20.140:FF:000047">
    <property type="entry name" value="PHP domain-containing protein"/>
    <property type="match status" value="1"/>
</dbReference>
<reference evidence="25 26" key="1">
    <citation type="journal article" date="2012" name="ISME J.">
        <title>Nitrification expanded: discovery, physiology and genomics of a nitrite-oxidizing bacterium from the phylum Chloroflexi.</title>
        <authorList>
            <person name="Sorokin D.Y."/>
            <person name="Lucker S."/>
            <person name="Vejmelkova D."/>
            <person name="Kostrikina N.A."/>
            <person name="Kleerebezem R."/>
            <person name="Rijpstra W.I."/>
            <person name="Damste J.S."/>
            <person name="Le Paslier D."/>
            <person name="Muyzer G."/>
            <person name="Wagner M."/>
            <person name="van Loosdrecht M.C."/>
            <person name="Daims H."/>
        </authorList>
    </citation>
    <scope>NUCLEOTIDE SEQUENCE [LARGE SCALE GENOMIC DNA]</scope>
    <source>
        <strain evidence="26">none</strain>
    </source>
</reference>
<dbReference type="EC" id="2.7.7.7" evidence="3"/>
<comment type="catalytic activity">
    <reaction evidence="19">
        <text>a 5'-end 2'-deoxyribose-2'-deoxyribonucleotide-DNA = (2E,4S)-4-hydroxypenten-2-al-5-phosphate + a 5'-end 5'-phospho-2'-deoxyribonucleoside-DNA + H(+)</text>
        <dbReference type="Rhea" id="RHEA:76255"/>
        <dbReference type="Rhea" id="RHEA-COMP:13180"/>
        <dbReference type="Rhea" id="RHEA-COMP:18657"/>
        <dbReference type="ChEBI" id="CHEBI:15378"/>
        <dbReference type="ChEBI" id="CHEBI:136412"/>
        <dbReference type="ChEBI" id="CHEBI:195194"/>
        <dbReference type="ChEBI" id="CHEBI:195195"/>
    </reaction>
</comment>
<dbReference type="GO" id="GO:0042578">
    <property type="term" value="F:phosphoric ester hydrolase activity"/>
    <property type="evidence" value="ECO:0007669"/>
    <property type="project" value="TreeGrafter"/>
</dbReference>
<dbReference type="GO" id="GO:0003677">
    <property type="term" value="F:DNA binding"/>
    <property type="evidence" value="ECO:0007669"/>
    <property type="project" value="InterPro"/>
</dbReference>
<evidence type="ECO:0000256" key="18">
    <source>
        <dbReference type="ARBA" id="ARBA00044632"/>
    </source>
</evidence>
<keyword evidence="6" id="KW-0488">Methylation</keyword>
<evidence type="ECO:0000259" key="23">
    <source>
        <dbReference type="SMART" id="SM00481"/>
    </source>
</evidence>
<evidence type="ECO:0000256" key="21">
    <source>
        <dbReference type="ARBA" id="ARBA00049244"/>
    </source>
</evidence>
<evidence type="ECO:0000313" key="25">
    <source>
        <dbReference type="EMBL" id="CCF83096.1"/>
    </source>
</evidence>
<evidence type="ECO:0000256" key="11">
    <source>
        <dbReference type="ARBA" id="ARBA00022763"/>
    </source>
</evidence>
<dbReference type="Pfam" id="PF02811">
    <property type="entry name" value="PHP"/>
    <property type="match status" value="1"/>
</dbReference>
<evidence type="ECO:0000256" key="19">
    <source>
        <dbReference type="ARBA" id="ARBA00044678"/>
    </source>
</evidence>
<dbReference type="CDD" id="cd07436">
    <property type="entry name" value="PHP_PolX"/>
    <property type="match status" value="1"/>
</dbReference>
<dbReference type="Pfam" id="PF14791">
    <property type="entry name" value="DNA_pol_B_thumb"/>
    <property type="match status" value="1"/>
</dbReference>
<dbReference type="InterPro" id="IPR027421">
    <property type="entry name" value="DNA_pol_lamdba_lyase_dom_sf"/>
</dbReference>
<dbReference type="InterPro" id="IPR002008">
    <property type="entry name" value="DNA_pol_X_beta-like"/>
</dbReference>
<feature type="domain" description="Helix-hairpin-helix DNA-binding motif class 1" evidence="22">
    <location>
        <begin position="128"/>
        <end position="147"/>
    </location>
</feature>
<evidence type="ECO:0000256" key="6">
    <source>
        <dbReference type="ARBA" id="ARBA00022481"/>
    </source>
</evidence>
<dbReference type="AlphaFoldDB" id="I4EEI4"/>
<evidence type="ECO:0000259" key="24">
    <source>
        <dbReference type="SMART" id="SM00483"/>
    </source>
</evidence>
<dbReference type="EC" id="4.2.99.18" evidence="4"/>
<evidence type="ECO:0000256" key="20">
    <source>
        <dbReference type="ARBA" id="ARBA00045548"/>
    </source>
</evidence>
<keyword evidence="14" id="KW-0915">Sodium</keyword>
<keyword evidence="12" id="KW-0832">Ubl conjugation</keyword>
<feature type="domain" description="Polymerase/histidinol phosphatase N-terminal" evidence="23">
    <location>
        <begin position="340"/>
        <end position="419"/>
    </location>
</feature>
<dbReference type="Proteomes" id="UP000004221">
    <property type="component" value="Unassembled WGS sequence"/>
</dbReference>
<evidence type="ECO:0000256" key="13">
    <source>
        <dbReference type="ARBA" id="ARBA00022932"/>
    </source>
</evidence>
<evidence type="ECO:0000256" key="14">
    <source>
        <dbReference type="ARBA" id="ARBA00023053"/>
    </source>
</evidence>
<dbReference type="SUPFAM" id="SSF89550">
    <property type="entry name" value="PHP domain-like"/>
    <property type="match status" value="1"/>
</dbReference>
<evidence type="ECO:0000256" key="15">
    <source>
        <dbReference type="ARBA" id="ARBA00023204"/>
    </source>
</evidence>
<dbReference type="SUPFAM" id="SSF81301">
    <property type="entry name" value="Nucleotidyltransferase"/>
    <property type="match status" value="1"/>
</dbReference>
<evidence type="ECO:0000256" key="17">
    <source>
        <dbReference type="ARBA" id="ARBA00035726"/>
    </source>
</evidence>
<proteinExistence type="predicted"/>
<keyword evidence="11" id="KW-0227">DNA damage</keyword>
<dbReference type="GO" id="GO:0140078">
    <property type="term" value="F:class I DNA-(apurinic or apyrimidinic site) endonuclease activity"/>
    <property type="evidence" value="ECO:0007669"/>
    <property type="project" value="UniProtKB-EC"/>
</dbReference>
<feature type="domain" description="DNA-directed DNA polymerase X" evidence="24">
    <location>
        <begin position="3"/>
        <end position="316"/>
    </location>
</feature>
<dbReference type="NCBIfam" id="NF006375">
    <property type="entry name" value="PRK08609.1"/>
    <property type="match status" value="1"/>
</dbReference>
<evidence type="ECO:0000256" key="12">
    <source>
        <dbReference type="ARBA" id="ARBA00022843"/>
    </source>
</evidence>